<accession>A0A7X0Y0C9</accession>
<proteinExistence type="predicted"/>
<reference evidence="1 2" key="1">
    <citation type="submission" date="2020-03" db="EMBL/GenBank/DDBJ databases">
        <title>Soil Listeria distribution.</title>
        <authorList>
            <person name="Liao J."/>
            <person name="Wiedmann M."/>
        </authorList>
    </citation>
    <scope>NUCLEOTIDE SEQUENCE [LARGE SCALE GENOMIC DNA]</scope>
    <source>
        <strain evidence="1 2">FSL L7-0978</strain>
    </source>
</reference>
<organism evidence="1 2">
    <name type="scientific">Listeria booriae</name>
    <dbReference type="NCBI Taxonomy" id="1552123"/>
    <lineage>
        <taxon>Bacteria</taxon>
        <taxon>Bacillati</taxon>
        <taxon>Bacillota</taxon>
        <taxon>Bacilli</taxon>
        <taxon>Bacillales</taxon>
        <taxon>Listeriaceae</taxon>
        <taxon>Listeria</taxon>
    </lineage>
</organism>
<comment type="caution">
    <text evidence="1">The sequence shown here is derived from an EMBL/GenBank/DDBJ whole genome shotgun (WGS) entry which is preliminary data.</text>
</comment>
<dbReference type="AlphaFoldDB" id="A0A7X0Y0C9"/>
<dbReference type="Pfam" id="PF14253">
    <property type="entry name" value="AbiH"/>
    <property type="match status" value="1"/>
</dbReference>
<evidence type="ECO:0008006" key="3">
    <source>
        <dbReference type="Google" id="ProtNLM"/>
    </source>
</evidence>
<protein>
    <recommendedName>
        <fullName evidence="3">Bacteriophage abortive infection AbiH</fullName>
    </recommendedName>
</protein>
<gene>
    <name evidence="1" type="ORF">HCA52_16690</name>
</gene>
<evidence type="ECO:0000313" key="2">
    <source>
        <dbReference type="Proteomes" id="UP000539064"/>
    </source>
</evidence>
<evidence type="ECO:0000313" key="1">
    <source>
        <dbReference type="EMBL" id="MBC1795064.1"/>
    </source>
</evidence>
<dbReference type="InterPro" id="IPR025935">
    <property type="entry name" value="AbiH"/>
</dbReference>
<sequence>MNITFLVGNGFDIQQGLDTRYTDFYQSIEAEENQFYREIEKNPDNWSDFEYALGEYTKRFKEKIDEENEKNVKSTMFQRFFEDYNKVKNDLGDYIEKEESKFEVSSDGNKVKDTLDNFYKALEVDDRNIFWKLLAYRNDDDIVNVISFNYSSILDKAFNPLKNRIKLEWNRDNRHTQLGKFIHIHGEADRYLTLGVNDSSQIANDFFPENTLYRLVKPIEIKESRDSRDTEAENIIKTSEIIVIFGMSIGDTDAKWWNDINEWLALDKKRLLLICAYEENIKSKRDASTYIECRRRWQERFVGFANYGKEENQEGFNDKVQNQIFISINQTTFFPGIAIKKEKIAENTLN</sequence>
<dbReference type="EMBL" id="JAARVG010000029">
    <property type="protein sequence ID" value="MBC1795064.1"/>
    <property type="molecule type" value="Genomic_DNA"/>
</dbReference>
<dbReference type="RefSeq" id="WP_185491588.1">
    <property type="nucleotide sequence ID" value="NZ_JAARVC010000002.1"/>
</dbReference>
<name>A0A7X0Y0C9_9LIST</name>
<dbReference type="Proteomes" id="UP000539064">
    <property type="component" value="Unassembled WGS sequence"/>
</dbReference>